<dbReference type="Gene3D" id="3.10.490.10">
    <property type="entry name" value="Gamma-glutamyl cyclotransferase-like"/>
    <property type="match status" value="1"/>
</dbReference>
<dbReference type="PANTHER" id="PTHR10443:SF12">
    <property type="entry name" value="DIPEPTIDASE"/>
    <property type="match status" value="1"/>
</dbReference>
<evidence type="ECO:0000256" key="2">
    <source>
        <dbReference type="RuleBase" id="RU341113"/>
    </source>
</evidence>
<dbReference type="GO" id="GO:0006508">
    <property type="term" value="P:proteolysis"/>
    <property type="evidence" value="ECO:0007669"/>
    <property type="project" value="UniProtKB-KW"/>
</dbReference>
<sequence>MAASVWYFGYGSNMKSSVMINRGIIPLSIKIGVVPTHILTFDIFDIPYTEPSFASIALLPSSSEKSSIPPVHGVLYQLRREDYLQLVRSEGSGVGYDEISVEAYILEVQSDGTAFSTKNQPDGHNDFPFIIRGLYQNNFEKEGFDLDTLPIGQTDFIRLREGHVGGQFWSAFIPCAKPGDDATRSDLVVIETLQQIDLIHSMIEKYPHILSLARTADEVWEVFRSGRIASLIGIEGLHQIADSEGQRIATQTVAEGLLDQLIFFCALFSIPAHRVMI</sequence>
<dbReference type="EC" id="3.4.13.19" evidence="2"/>
<gene>
    <name evidence="3" type="ORF">N7498_009841</name>
</gene>
<dbReference type="PANTHER" id="PTHR10443">
    <property type="entry name" value="MICROSOMAL DIPEPTIDASE"/>
    <property type="match status" value="1"/>
</dbReference>
<dbReference type="Gene3D" id="3.20.20.140">
    <property type="entry name" value="Metal-dependent hydrolases"/>
    <property type="match status" value="1"/>
</dbReference>
<dbReference type="InterPro" id="IPR032466">
    <property type="entry name" value="Metal_Hydrolase"/>
</dbReference>
<name>A0A9W9M5V3_9EURO</name>
<dbReference type="OrthoDB" id="2017317at2759"/>
<dbReference type="EMBL" id="JAPQKR010000016">
    <property type="protein sequence ID" value="KAJ5190856.1"/>
    <property type="molecule type" value="Genomic_DNA"/>
</dbReference>
<evidence type="ECO:0000313" key="3">
    <source>
        <dbReference type="EMBL" id="KAJ5190856.1"/>
    </source>
</evidence>
<dbReference type="GO" id="GO:0046872">
    <property type="term" value="F:metal ion binding"/>
    <property type="evidence" value="ECO:0007669"/>
    <property type="project" value="UniProtKB-UniRule"/>
</dbReference>
<keyword evidence="2" id="KW-0645">Protease</keyword>
<comment type="caution">
    <text evidence="3">The sequence shown here is derived from an EMBL/GenBank/DDBJ whole genome shotgun (WGS) entry which is preliminary data.</text>
</comment>
<evidence type="ECO:0000256" key="1">
    <source>
        <dbReference type="ARBA" id="ARBA00022997"/>
    </source>
</evidence>
<dbReference type="InterPro" id="IPR013024">
    <property type="entry name" value="GGCT-like"/>
</dbReference>
<keyword evidence="1 2" id="KW-0224">Dipeptidase</keyword>
<comment type="similarity">
    <text evidence="2">Belongs to the metallo-dependent hydrolases superfamily. Peptidase M19 family.</text>
</comment>
<dbReference type="PROSITE" id="PS51365">
    <property type="entry name" value="RENAL_DIPEPTIDASE_2"/>
    <property type="match status" value="1"/>
</dbReference>
<proteinExistence type="inferred from homology"/>
<dbReference type="AlphaFoldDB" id="A0A9W9M5V3"/>
<protein>
    <recommendedName>
        <fullName evidence="2">Dipeptidase</fullName>
        <ecNumber evidence="2">3.4.13.19</ecNumber>
    </recommendedName>
</protein>
<keyword evidence="2" id="KW-0378">Hydrolase</keyword>
<dbReference type="InterPro" id="IPR008257">
    <property type="entry name" value="Pept_M19"/>
</dbReference>
<reference evidence="3" key="1">
    <citation type="submission" date="2022-12" db="EMBL/GenBank/DDBJ databases">
        <authorList>
            <person name="Petersen C."/>
        </authorList>
    </citation>
    <scope>NUCLEOTIDE SEQUENCE</scope>
    <source>
        <strain evidence="3">IBT 15544</strain>
    </source>
</reference>
<dbReference type="RefSeq" id="XP_058303796.1">
    <property type="nucleotide sequence ID" value="XM_058456897.1"/>
</dbReference>
<reference evidence="3" key="2">
    <citation type="journal article" date="2023" name="IMA Fungus">
        <title>Comparative genomic study of the Penicillium genus elucidates a diverse pangenome and 15 lateral gene transfer events.</title>
        <authorList>
            <person name="Petersen C."/>
            <person name="Sorensen T."/>
            <person name="Nielsen M.R."/>
            <person name="Sondergaard T.E."/>
            <person name="Sorensen J.L."/>
            <person name="Fitzpatrick D.A."/>
            <person name="Frisvad J.C."/>
            <person name="Nielsen K.L."/>
        </authorList>
    </citation>
    <scope>NUCLEOTIDE SEQUENCE</scope>
    <source>
        <strain evidence="3">IBT 15544</strain>
    </source>
</reference>
<organism evidence="3 4">
    <name type="scientific">Penicillium cinerascens</name>
    <dbReference type="NCBI Taxonomy" id="70096"/>
    <lineage>
        <taxon>Eukaryota</taxon>
        <taxon>Fungi</taxon>
        <taxon>Dikarya</taxon>
        <taxon>Ascomycota</taxon>
        <taxon>Pezizomycotina</taxon>
        <taxon>Eurotiomycetes</taxon>
        <taxon>Eurotiomycetidae</taxon>
        <taxon>Eurotiales</taxon>
        <taxon>Aspergillaceae</taxon>
        <taxon>Penicillium</taxon>
    </lineage>
</organism>
<comment type="cofactor">
    <cofactor evidence="2">
        <name>Zn(2+)</name>
        <dbReference type="ChEBI" id="CHEBI:29105"/>
    </cofactor>
</comment>
<dbReference type="GeneID" id="83184198"/>
<dbReference type="Pfam" id="PF01244">
    <property type="entry name" value="Peptidase_M19"/>
    <property type="match status" value="1"/>
</dbReference>
<keyword evidence="4" id="KW-1185">Reference proteome</keyword>
<keyword evidence="2" id="KW-0479">Metal-binding</keyword>
<dbReference type="CDD" id="cd06661">
    <property type="entry name" value="GGCT_like"/>
    <property type="match status" value="1"/>
</dbReference>
<evidence type="ECO:0000313" key="4">
    <source>
        <dbReference type="Proteomes" id="UP001150904"/>
    </source>
</evidence>
<accession>A0A9W9M5V3</accession>
<keyword evidence="2" id="KW-0862">Zinc</keyword>
<keyword evidence="2" id="KW-0482">Metalloprotease</keyword>
<dbReference type="Proteomes" id="UP001150904">
    <property type="component" value="Unassembled WGS sequence"/>
</dbReference>
<comment type="catalytic activity">
    <reaction evidence="2">
        <text>an L-aminoacyl-L-amino acid + H2O = 2 an L-alpha-amino acid</text>
        <dbReference type="Rhea" id="RHEA:48940"/>
        <dbReference type="ChEBI" id="CHEBI:15377"/>
        <dbReference type="ChEBI" id="CHEBI:59869"/>
        <dbReference type="ChEBI" id="CHEBI:77460"/>
        <dbReference type="EC" id="3.4.13.19"/>
    </reaction>
</comment>
<dbReference type="GO" id="GO:0070573">
    <property type="term" value="F:metallodipeptidase activity"/>
    <property type="evidence" value="ECO:0007669"/>
    <property type="project" value="InterPro"/>
</dbReference>
<dbReference type="SUPFAM" id="SSF51556">
    <property type="entry name" value="Metallo-dependent hydrolases"/>
    <property type="match status" value="1"/>
</dbReference>